<dbReference type="Gene3D" id="1.10.10.10">
    <property type="entry name" value="Winged helix-like DNA-binding domain superfamily/Winged helix DNA-binding domain"/>
    <property type="match status" value="1"/>
</dbReference>
<dbReference type="GO" id="GO:0006950">
    <property type="term" value="P:response to stress"/>
    <property type="evidence" value="ECO:0007669"/>
    <property type="project" value="TreeGrafter"/>
</dbReference>
<dbReference type="GO" id="GO:0003700">
    <property type="term" value="F:DNA-binding transcription factor activity"/>
    <property type="evidence" value="ECO:0007669"/>
    <property type="project" value="InterPro"/>
</dbReference>
<protein>
    <recommendedName>
        <fullName evidence="1">HTH marR-type domain-containing protein</fullName>
    </recommendedName>
</protein>
<dbReference type="EMBL" id="CP015970">
    <property type="protein sequence ID" value="AOZ46016.1"/>
    <property type="molecule type" value="Genomic_DNA"/>
</dbReference>
<dbReference type="PROSITE" id="PS50995">
    <property type="entry name" value="HTH_MARR_2"/>
    <property type="match status" value="1"/>
</dbReference>
<dbReference type="Proteomes" id="UP000075221">
    <property type="component" value="Chromosome"/>
</dbReference>
<organism evidence="2 4">
    <name type="scientific">Acidipropionibacterium acidipropionici</name>
    <dbReference type="NCBI Taxonomy" id="1748"/>
    <lineage>
        <taxon>Bacteria</taxon>
        <taxon>Bacillati</taxon>
        <taxon>Actinomycetota</taxon>
        <taxon>Actinomycetes</taxon>
        <taxon>Propionibacteriales</taxon>
        <taxon>Propionibacteriaceae</taxon>
        <taxon>Acidipropionibacterium</taxon>
    </lineage>
</organism>
<proteinExistence type="predicted"/>
<dbReference type="Pfam" id="PF12802">
    <property type="entry name" value="MarR_2"/>
    <property type="match status" value="1"/>
</dbReference>
<dbReference type="InterPro" id="IPR036388">
    <property type="entry name" value="WH-like_DNA-bd_sf"/>
</dbReference>
<dbReference type="RefSeq" id="WP_062818964.1">
    <property type="nucleotide sequence ID" value="NZ_CP014352.1"/>
</dbReference>
<dbReference type="PANTHER" id="PTHR33164">
    <property type="entry name" value="TRANSCRIPTIONAL REGULATOR, MARR FAMILY"/>
    <property type="match status" value="1"/>
</dbReference>
<evidence type="ECO:0000313" key="3">
    <source>
        <dbReference type="EMBL" id="AOZ46016.1"/>
    </source>
</evidence>
<dbReference type="AlphaFoldDB" id="A0AAC8YD48"/>
<gene>
    <name evidence="3" type="ORF">A8L58_03990</name>
    <name evidence="2" type="ORF">AXH35_02525</name>
</gene>
<evidence type="ECO:0000313" key="5">
    <source>
        <dbReference type="Proteomes" id="UP000178666"/>
    </source>
</evidence>
<name>A0AAC8YD48_9ACTN</name>
<evidence type="ECO:0000259" key="1">
    <source>
        <dbReference type="PROSITE" id="PS50995"/>
    </source>
</evidence>
<sequence length="166" mass="17468">MARREEPGRDQRRAWIALATVAELLPRVVDSGATAGSGLTTFEYMLLGALHSAGTPLRTGELASALDCPAPRVSKAVTRLEGRALVARSALDGDRRATEVSLTDQGRRTHRRALGEYTDFVFGSVLKGLAPGELDELAGLLGRVLENLTALSEGASGPESSDSVAP</sequence>
<keyword evidence="5" id="KW-1185">Reference proteome</keyword>
<evidence type="ECO:0000313" key="4">
    <source>
        <dbReference type="Proteomes" id="UP000075221"/>
    </source>
</evidence>
<reference evidence="3 5" key="1">
    <citation type="journal article" date="2016" name="Plant Dis.">
        <title>Improved production of propionic acid using genome shuffling.</title>
        <authorList>
            <person name="Luna-Flores C.H."/>
            <person name="Palfreyman R.W."/>
            <person name="Kromer J.O."/>
            <person name="Nielsen L.K."/>
            <person name="Marcellin E."/>
        </authorList>
    </citation>
    <scope>NUCLEOTIDE SEQUENCE [LARGE SCALE GENOMIC DNA]</scope>
    <source>
        <strain evidence="3 5">F3E8</strain>
    </source>
</reference>
<evidence type="ECO:0000313" key="2">
    <source>
        <dbReference type="EMBL" id="AMS04523.1"/>
    </source>
</evidence>
<accession>A0AAC8YD48</accession>
<reference evidence="2 4" key="2">
    <citation type="submission" date="2016-02" db="EMBL/GenBank/DDBJ databases">
        <title>Complete Genome Sequence of Propionibacterium acidipropionici ATCC 55737.</title>
        <authorList>
            <person name="Luna Flores C.H."/>
            <person name="Nielsen L.K."/>
            <person name="Marcellin E."/>
        </authorList>
    </citation>
    <scope>NUCLEOTIDE SEQUENCE [LARGE SCALE GENOMIC DNA]</scope>
    <source>
        <strain evidence="2 4">ATCC 55737</strain>
    </source>
</reference>
<dbReference type="Proteomes" id="UP000178666">
    <property type="component" value="Chromosome"/>
</dbReference>
<dbReference type="PRINTS" id="PR00598">
    <property type="entry name" value="HTHMARR"/>
</dbReference>
<dbReference type="InterPro" id="IPR036390">
    <property type="entry name" value="WH_DNA-bd_sf"/>
</dbReference>
<dbReference type="InterPro" id="IPR039422">
    <property type="entry name" value="MarR/SlyA-like"/>
</dbReference>
<dbReference type="SMART" id="SM00347">
    <property type="entry name" value="HTH_MARR"/>
    <property type="match status" value="1"/>
</dbReference>
<feature type="domain" description="HTH marR-type" evidence="1">
    <location>
        <begin position="11"/>
        <end position="146"/>
    </location>
</feature>
<dbReference type="EMBL" id="CP014352">
    <property type="protein sequence ID" value="AMS04523.1"/>
    <property type="molecule type" value="Genomic_DNA"/>
</dbReference>
<dbReference type="PANTHER" id="PTHR33164:SF99">
    <property type="entry name" value="MARR FAMILY REGULATORY PROTEIN"/>
    <property type="match status" value="1"/>
</dbReference>
<dbReference type="SUPFAM" id="SSF46785">
    <property type="entry name" value="Winged helix' DNA-binding domain"/>
    <property type="match status" value="1"/>
</dbReference>
<dbReference type="InterPro" id="IPR000835">
    <property type="entry name" value="HTH_MarR-typ"/>
</dbReference>